<gene>
    <name evidence="1" type="ORF">BO95DRAFT_280640</name>
</gene>
<dbReference type="EMBL" id="KZ825397">
    <property type="protein sequence ID" value="RAH40943.1"/>
    <property type="molecule type" value="Genomic_DNA"/>
</dbReference>
<evidence type="ECO:0000313" key="1">
    <source>
        <dbReference type="EMBL" id="RAH40943.1"/>
    </source>
</evidence>
<protein>
    <submittedName>
        <fullName evidence="1">Uncharacterized protein</fullName>
    </submittedName>
</protein>
<proteinExistence type="predicted"/>
<sequence>MRCSVRNQTISYDWGKFRWSSTLPLQCAPALSGLGVIWLASVTAELSCRGGKMWKSGRVEEWKSGRREKGFWTGLARPRRKVDAGWQLERSRGLQKCLTHSARKRKFRVPDRISQQRINHAMVLSHTAYGSPSGGVFINGSSNEHCVHLLAAHSTQHTTPWCQVQQLPFLRRALRATGWQSPITAFSDSSVHNLRPA</sequence>
<name>A0ACD1FVE4_9EURO</name>
<organism evidence="1 2">
    <name type="scientific">Aspergillus brunneoviolaceus CBS 621.78</name>
    <dbReference type="NCBI Taxonomy" id="1450534"/>
    <lineage>
        <taxon>Eukaryota</taxon>
        <taxon>Fungi</taxon>
        <taxon>Dikarya</taxon>
        <taxon>Ascomycota</taxon>
        <taxon>Pezizomycotina</taxon>
        <taxon>Eurotiomycetes</taxon>
        <taxon>Eurotiomycetidae</taxon>
        <taxon>Eurotiales</taxon>
        <taxon>Aspergillaceae</taxon>
        <taxon>Aspergillus</taxon>
        <taxon>Aspergillus subgen. Circumdati</taxon>
    </lineage>
</organism>
<evidence type="ECO:0000313" key="2">
    <source>
        <dbReference type="Proteomes" id="UP000249057"/>
    </source>
</evidence>
<dbReference type="Proteomes" id="UP000249057">
    <property type="component" value="Unassembled WGS sequence"/>
</dbReference>
<keyword evidence="2" id="KW-1185">Reference proteome</keyword>
<reference evidence="1" key="1">
    <citation type="submission" date="2018-02" db="EMBL/GenBank/DDBJ databases">
        <title>The genomes of Aspergillus section Nigri reveals drivers in fungal speciation.</title>
        <authorList>
            <consortium name="DOE Joint Genome Institute"/>
            <person name="Vesth T.C."/>
            <person name="Nybo J."/>
            <person name="Theobald S."/>
            <person name="Brandl J."/>
            <person name="Frisvad J.C."/>
            <person name="Nielsen K.F."/>
            <person name="Lyhne E.K."/>
            <person name="Kogle M.E."/>
            <person name="Kuo A."/>
            <person name="Riley R."/>
            <person name="Clum A."/>
            <person name="Nolan M."/>
            <person name="Lipzen A."/>
            <person name="Salamov A."/>
            <person name="Henrissat B."/>
            <person name="Wiebenga A."/>
            <person name="De vries R.P."/>
            <person name="Grigoriev I.V."/>
            <person name="Mortensen U.H."/>
            <person name="Andersen M.R."/>
            <person name="Baker S.E."/>
        </authorList>
    </citation>
    <scope>NUCLEOTIDE SEQUENCE</scope>
    <source>
        <strain evidence="1">CBS 621.78</strain>
    </source>
</reference>
<accession>A0ACD1FVE4</accession>